<dbReference type="RefSeq" id="WP_170088011.1">
    <property type="nucleotide sequence ID" value="NZ_JABAFG010000023.1"/>
</dbReference>
<proteinExistence type="predicted"/>
<dbReference type="GO" id="GO:0016812">
    <property type="term" value="F:hydrolase activity, acting on carbon-nitrogen (but not peptide) bonds, in cyclic amides"/>
    <property type="evidence" value="ECO:0007669"/>
    <property type="project" value="TreeGrafter"/>
</dbReference>
<protein>
    <submittedName>
        <fullName evidence="2">Amidohydrolase family protein</fullName>
    </submittedName>
</protein>
<dbReference type="SUPFAM" id="SSF51338">
    <property type="entry name" value="Composite domain of metallo-dependent hydrolases"/>
    <property type="match status" value="2"/>
</dbReference>
<dbReference type="GO" id="GO:0005829">
    <property type="term" value="C:cytosol"/>
    <property type="evidence" value="ECO:0007669"/>
    <property type="project" value="TreeGrafter"/>
</dbReference>
<reference evidence="2 3" key="1">
    <citation type="submission" date="2020-04" db="EMBL/GenBank/DDBJ databases">
        <authorList>
            <person name="Hitch T.C.A."/>
            <person name="Wylensek D."/>
            <person name="Clavel T."/>
        </authorList>
    </citation>
    <scope>NUCLEOTIDE SEQUENCE [LARGE SCALE GENOMIC DNA]</scope>
    <source>
        <strain evidence="2 3">Oil-RF-744-FAT-WT-6-1</strain>
    </source>
</reference>
<dbReference type="InterPro" id="IPR013108">
    <property type="entry name" value="Amidohydro_3"/>
</dbReference>
<dbReference type="Proteomes" id="UP000591071">
    <property type="component" value="Unassembled WGS sequence"/>
</dbReference>
<evidence type="ECO:0000313" key="2">
    <source>
        <dbReference type="EMBL" id="NME29164.1"/>
    </source>
</evidence>
<evidence type="ECO:0000313" key="3">
    <source>
        <dbReference type="Proteomes" id="UP000591071"/>
    </source>
</evidence>
<organism evidence="2 3">
    <name type="scientific">Megasphaera hexanoica</name>
    <dbReference type="NCBI Taxonomy" id="1675036"/>
    <lineage>
        <taxon>Bacteria</taxon>
        <taxon>Bacillati</taxon>
        <taxon>Bacillota</taxon>
        <taxon>Negativicutes</taxon>
        <taxon>Veillonellales</taxon>
        <taxon>Veillonellaceae</taxon>
        <taxon>Megasphaera</taxon>
    </lineage>
</organism>
<dbReference type="EMBL" id="JABAFG010000023">
    <property type="protein sequence ID" value="NME29164.1"/>
    <property type="molecule type" value="Genomic_DNA"/>
</dbReference>
<dbReference type="InterPro" id="IPR011059">
    <property type="entry name" value="Metal-dep_hydrolase_composite"/>
</dbReference>
<dbReference type="AlphaFoldDB" id="A0A848BY48"/>
<dbReference type="InterPro" id="IPR050378">
    <property type="entry name" value="Metallo-dep_Hydrolases_sf"/>
</dbReference>
<dbReference type="PANTHER" id="PTHR11647">
    <property type="entry name" value="HYDRANTOINASE/DIHYDROPYRIMIDINASE FAMILY MEMBER"/>
    <property type="match status" value="1"/>
</dbReference>
<sequence length="453" mass="49611">MKTLIKNGLLIDPANAVQAKLNLVLEDDHVLGVTTEEPEADTIIDAAGQVVSPGFIDIHMHEDFVTPQGTLEQNENNAIFGCMLRMGVTTVLGGECGVNRYNPIQYLDIVDRDGAPVNVALLVGHSWLREAVGHTDKYSHVTDDELQAMVPLCRQALDAGCFGISYGMRYVPGIDRREFVTTARTCVSDRRLIAAHVRDDAAGIFAAGREFLDVACELGLPAEVSHIGSMAAFGQMEEFLQMIDAYRLNGLDVTCDCYPYYAFSTAIGSTTYDDGWLQRYHCDYDVVQICEGTYQGRRCTKAMFEEVRRTHPEYLTVCYVMKEQEVDMALCNPGVMIGSDGILNHGQGHPRAAGAFPRVFSQFVRTGKLSLYEAVRKMTAMPAARMGISHKGNLAAGSDADVVIFNPHVIADGATFENPVLPGRGISHVLLGGQVAAKDCQVTQWHLGRSVRK</sequence>
<dbReference type="Gene3D" id="3.20.20.140">
    <property type="entry name" value="Metal-dependent hydrolases"/>
    <property type="match status" value="2"/>
</dbReference>
<keyword evidence="2" id="KW-0378">Hydrolase</keyword>
<dbReference type="SUPFAM" id="SSF51556">
    <property type="entry name" value="Metallo-dependent hydrolases"/>
    <property type="match status" value="1"/>
</dbReference>
<dbReference type="Gene3D" id="2.30.40.10">
    <property type="entry name" value="Urease, subunit C, domain 1"/>
    <property type="match status" value="2"/>
</dbReference>
<dbReference type="Pfam" id="PF07969">
    <property type="entry name" value="Amidohydro_3"/>
    <property type="match status" value="1"/>
</dbReference>
<feature type="domain" description="Amidohydrolase 3" evidence="1">
    <location>
        <begin position="335"/>
        <end position="436"/>
    </location>
</feature>
<dbReference type="GO" id="GO:0016811">
    <property type="term" value="F:hydrolase activity, acting on carbon-nitrogen (but not peptide) bonds, in linear amides"/>
    <property type="evidence" value="ECO:0007669"/>
    <property type="project" value="InterPro"/>
</dbReference>
<name>A0A848BY48_9FIRM</name>
<dbReference type="InterPro" id="IPR023100">
    <property type="entry name" value="D-aminoacylase_insert_dom_sf"/>
</dbReference>
<dbReference type="Gene3D" id="3.30.1490.130">
    <property type="entry name" value="D-aminoacylase. Domain 3"/>
    <property type="match status" value="1"/>
</dbReference>
<gene>
    <name evidence="2" type="ORF">HF872_11140</name>
</gene>
<accession>A0A848BY48</accession>
<dbReference type="PANTHER" id="PTHR11647:SF1">
    <property type="entry name" value="COLLAPSIN RESPONSE MEDIATOR PROTEIN"/>
    <property type="match status" value="1"/>
</dbReference>
<comment type="caution">
    <text evidence="2">The sequence shown here is derived from an EMBL/GenBank/DDBJ whole genome shotgun (WGS) entry which is preliminary data.</text>
</comment>
<dbReference type="InterPro" id="IPR032466">
    <property type="entry name" value="Metal_Hydrolase"/>
</dbReference>
<evidence type="ECO:0000259" key="1">
    <source>
        <dbReference type="Pfam" id="PF07969"/>
    </source>
</evidence>